<dbReference type="NCBIfam" id="TIGR03108">
    <property type="entry name" value="eps_aminotran_1"/>
    <property type="match status" value="1"/>
</dbReference>
<sequence>MCGIAGYFDQREHRTIPEPVLRAMTDVIAHRGPDGSGFYRAPGVGLGHRRLSIIDISGGVQPMPSEDGKIQIIFNGEIYNFREVRRELQALGHTFKRDSDTEVIIEAWRAWGEACVDKLRGMFAFAIWDETARTLFLARDRLGVKPLYYADLGDGRFIFGSEMKVLLMWPGLSRAIDPRAIEDYFAYGYVPDDKCLLGAVKKLPAGHTLTLRWGAATPARPRRYWDIAFDGRVNGSPEALAEELTARMREAVALRLVADVPVGAFLSGGVDSSAVVALMAGLIDTPVNSCSIGFDDPAYDETGHAEAIAKRYATHHRARTVTTDDYGLIDTLVRAFDEPFADASALPTYRVSELARETVTVALSGDGADEAMAGYRRYRLYMNEERVRGALSPGLRQTVFGRLGRAWPKLDWAPRVLRAKSTFEAIAMDSAEAYFHAVSVTPDRIRSRLFSDALKREIGGYWAGTLYTDTMCSAPADDMLGRAQYADMMIWLPGDILTKVDRTSMAVSLEAREPLLDHELVGWMAGLPSDFRLHGGEGKWLLKKAMEPYLPKDILYRRKMGFSVPIDRWFRGALADRVAALANGSHVAGSGWFDMNYFAACAAAHRSGRADHSRLLWQMLMLEGSLAALTATPAAALAA</sequence>
<evidence type="ECO:0000256" key="9">
    <source>
        <dbReference type="PIRSR" id="PIRSR001589-2"/>
    </source>
</evidence>
<keyword evidence="8" id="KW-0028">Amino-acid biosynthesis</keyword>
<dbReference type="RefSeq" id="WP_121049085.1">
    <property type="nucleotide sequence ID" value="NZ_AP018711.1"/>
</dbReference>
<dbReference type="PROSITE" id="PS51278">
    <property type="entry name" value="GATASE_TYPE_2"/>
    <property type="match status" value="1"/>
</dbReference>
<dbReference type="NCBIfam" id="TIGR01536">
    <property type="entry name" value="asn_synth_AEB"/>
    <property type="match status" value="1"/>
</dbReference>
<keyword evidence="4 9" id="KW-0547">Nucleotide-binding</keyword>
<reference evidence="12 14" key="1">
    <citation type="submission" date="2018-06" db="EMBL/GenBank/DDBJ databases">
        <title>Complete Genome Sequence of the Microcystin-Degrading Bacterium Sphingosinicella microcystinivorans Strain B-9.</title>
        <authorList>
            <person name="Jin H."/>
            <person name="Nishizawa T."/>
            <person name="Guo Y."/>
            <person name="Nishizawa A."/>
            <person name="Park H."/>
            <person name="Kato H."/>
            <person name="Tsuji K."/>
            <person name="Harada K."/>
        </authorList>
    </citation>
    <scope>NUCLEOTIDE SEQUENCE [LARGE SCALE GENOMIC DNA]</scope>
    <source>
        <strain evidence="12 14">B9</strain>
    </source>
</reference>
<dbReference type="Proteomes" id="UP000275727">
    <property type="component" value="Chromosome"/>
</dbReference>
<dbReference type="AlphaFoldDB" id="A0AAD1G1W1"/>
<dbReference type="Gene3D" id="3.40.50.620">
    <property type="entry name" value="HUPs"/>
    <property type="match status" value="2"/>
</dbReference>
<comment type="similarity">
    <text evidence="2">Belongs to the asparagine synthetase family.</text>
</comment>
<evidence type="ECO:0000259" key="11">
    <source>
        <dbReference type="PROSITE" id="PS51278"/>
    </source>
</evidence>
<name>A0AAD1G1W1_SPHMI</name>
<dbReference type="SUPFAM" id="SSF52402">
    <property type="entry name" value="Adenine nucleotide alpha hydrolases-like"/>
    <property type="match status" value="1"/>
</dbReference>
<dbReference type="Pfam" id="PF13537">
    <property type="entry name" value="GATase_7"/>
    <property type="match status" value="1"/>
</dbReference>
<dbReference type="GO" id="GO:0006529">
    <property type="term" value="P:asparagine biosynthetic process"/>
    <property type="evidence" value="ECO:0007669"/>
    <property type="project" value="UniProtKB-KW"/>
</dbReference>
<feature type="binding site" evidence="9">
    <location>
        <begin position="364"/>
        <end position="365"/>
    </location>
    <ligand>
        <name>ATP</name>
        <dbReference type="ChEBI" id="CHEBI:30616"/>
    </ligand>
</feature>
<dbReference type="InterPro" id="IPR029055">
    <property type="entry name" value="Ntn_hydrolases_N"/>
</dbReference>
<dbReference type="Proteomes" id="UP000276029">
    <property type="component" value="Unassembled WGS sequence"/>
</dbReference>
<dbReference type="InterPro" id="IPR014729">
    <property type="entry name" value="Rossmann-like_a/b/a_fold"/>
</dbReference>
<comment type="pathway">
    <text evidence="1">Amino-acid biosynthesis; L-asparagine biosynthesis; L-asparagine from L-aspartate (L-Gln route): step 1/1.</text>
</comment>
<dbReference type="GO" id="GO:0004066">
    <property type="term" value="F:asparagine synthase (glutamine-hydrolyzing) activity"/>
    <property type="evidence" value="ECO:0007669"/>
    <property type="project" value="UniProtKB-EC"/>
</dbReference>
<gene>
    <name evidence="13" type="ORF">DFR51_1665</name>
    <name evidence="12" type="ORF">SmB9_27680</name>
</gene>
<feature type="binding site" evidence="9">
    <location>
        <position position="292"/>
    </location>
    <ligand>
        <name>ATP</name>
        <dbReference type="ChEBI" id="CHEBI:30616"/>
    </ligand>
</feature>
<evidence type="ECO:0000313" key="15">
    <source>
        <dbReference type="Proteomes" id="UP000276029"/>
    </source>
</evidence>
<comment type="catalytic activity">
    <reaction evidence="7">
        <text>L-aspartate + L-glutamine + ATP + H2O = L-asparagine + L-glutamate + AMP + diphosphate + H(+)</text>
        <dbReference type="Rhea" id="RHEA:12228"/>
        <dbReference type="ChEBI" id="CHEBI:15377"/>
        <dbReference type="ChEBI" id="CHEBI:15378"/>
        <dbReference type="ChEBI" id="CHEBI:29985"/>
        <dbReference type="ChEBI" id="CHEBI:29991"/>
        <dbReference type="ChEBI" id="CHEBI:30616"/>
        <dbReference type="ChEBI" id="CHEBI:33019"/>
        <dbReference type="ChEBI" id="CHEBI:58048"/>
        <dbReference type="ChEBI" id="CHEBI:58359"/>
        <dbReference type="ChEBI" id="CHEBI:456215"/>
        <dbReference type="EC" id="6.3.5.4"/>
    </reaction>
</comment>
<dbReference type="PIRSF" id="PIRSF001589">
    <property type="entry name" value="Asn_synthetase_glu-h"/>
    <property type="match status" value="1"/>
</dbReference>
<dbReference type="EMBL" id="RBWX01000007">
    <property type="protein sequence ID" value="RKS92089.1"/>
    <property type="molecule type" value="Genomic_DNA"/>
</dbReference>
<dbReference type="GO" id="GO:0005524">
    <property type="term" value="F:ATP binding"/>
    <property type="evidence" value="ECO:0007669"/>
    <property type="project" value="UniProtKB-KW"/>
</dbReference>
<dbReference type="InterPro" id="IPR051786">
    <property type="entry name" value="ASN_synthetase/amidase"/>
</dbReference>
<feature type="active site" description="For GATase activity" evidence="8">
    <location>
        <position position="2"/>
    </location>
</feature>
<dbReference type="CDD" id="cd01991">
    <property type="entry name" value="Asn_synthase_B_C"/>
    <property type="match status" value="1"/>
</dbReference>
<dbReference type="EMBL" id="AP018711">
    <property type="protein sequence ID" value="BBE35110.1"/>
    <property type="molecule type" value="Genomic_DNA"/>
</dbReference>
<evidence type="ECO:0000256" key="10">
    <source>
        <dbReference type="PIRSR" id="PIRSR001589-3"/>
    </source>
</evidence>
<dbReference type="InterPro" id="IPR033738">
    <property type="entry name" value="AsnB_N"/>
</dbReference>
<reference evidence="13 15" key="2">
    <citation type="submission" date="2018-10" db="EMBL/GenBank/DDBJ databases">
        <title>Genomic Encyclopedia of Type Strains, Phase IV (KMG-IV): sequencing the most valuable type-strain genomes for metagenomic binning, comparative biology and taxonomic classification.</title>
        <authorList>
            <person name="Goeker M."/>
        </authorList>
    </citation>
    <scope>NUCLEOTIDE SEQUENCE [LARGE SCALE GENOMIC DNA]</scope>
    <source>
        <strain evidence="13 15">DSM 19791</strain>
    </source>
</reference>
<dbReference type="Pfam" id="PF00733">
    <property type="entry name" value="Asn_synthase"/>
    <property type="match status" value="1"/>
</dbReference>
<keyword evidence="15" id="KW-1185">Reference proteome</keyword>
<evidence type="ECO:0000313" key="13">
    <source>
        <dbReference type="EMBL" id="RKS92089.1"/>
    </source>
</evidence>
<evidence type="ECO:0000256" key="5">
    <source>
        <dbReference type="ARBA" id="ARBA00022840"/>
    </source>
</evidence>
<keyword evidence="6 8" id="KW-0315">Glutamine amidotransferase</keyword>
<dbReference type="SUPFAM" id="SSF56235">
    <property type="entry name" value="N-terminal nucleophile aminohydrolases (Ntn hydrolases)"/>
    <property type="match status" value="1"/>
</dbReference>
<evidence type="ECO:0000256" key="3">
    <source>
        <dbReference type="ARBA" id="ARBA00012737"/>
    </source>
</evidence>
<organism evidence="12 14">
    <name type="scientific">Sphingosinicella microcystinivorans</name>
    <dbReference type="NCBI Taxonomy" id="335406"/>
    <lineage>
        <taxon>Bacteria</taxon>
        <taxon>Pseudomonadati</taxon>
        <taxon>Pseudomonadota</taxon>
        <taxon>Alphaproteobacteria</taxon>
        <taxon>Sphingomonadales</taxon>
        <taxon>Sphingosinicellaceae</taxon>
        <taxon>Sphingosinicella</taxon>
    </lineage>
</organism>
<dbReference type="CDD" id="cd00712">
    <property type="entry name" value="AsnB"/>
    <property type="match status" value="1"/>
</dbReference>
<dbReference type="InterPro" id="IPR017539">
    <property type="entry name" value="XrtA_amidotfase"/>
</dbReference>
<evidence type="ECO:0000313" key="14">
    <source>
        <dbReference type="Proteomes" id="UP000275727"/>
    </source>
</evidence>
<dbReference type="EC" id="6.3.5.4" evidence="3"/>
<keyword evidence="8" id="KW-0061">Asparagine biosynthesis</keyword>
<dbReference type="KEGG" id="smic:SmB9_27680"/>
<dbReference type="InterPro" id="IPR017932">
    <property type="entry name" value="GATase_2_dom"/>
</dbReference>
<feature type="binding site" evidence="9">
    <location>
        <position position="100"/>
    </location>
    <ligand>
        <name>L-glutamine</name>
        <dbReference type="ChEBI" id="CHEBI:58359"/>
    </ligand>
</feature>
<evidence type="ECO:0000256" key="7">
    <source>
        <dbReference type="ARBA" id="ARBA00048741"/>
    </source>
</evidence>
<evidence type="ECO:0000256" key="2">
    <source>
        <dbReference type="ARBA" id="ARBA00005752"/>
    </source>
</evidence>
<evidence type="ECO:0000256" key="8">
    <source>
        <dbReference type="PIRSR" id="PIRSR001589-1"/>
    </source>
</evidence>
<dbReference type="GO" id="GO:0005829">
    <property type="term" value="C:cytosol"/>
    <property type="evidence" value="ECO:0007669"/>
    <property type="project" value="TreeGrafter"/>
</dbReference>
<feature type="domain" description="Glutamine amidotransferase type-2" evidence="11">
    <location>
        <begin position="2"/>
        <end position="214"/>
    </location>
</feature>
<evidence type="ECO:0000313" key="12">
    <source>
        <dbReference type="EMBL" id="BBE35110.1"/>
    </source>
</evidence>
<protein>
    <recommendedName>
        <fullName evidence="3">asparagine synthase (glutamine-hydrolyzing)</fullName>
        <ecNumber evidence="3">6.3.5.4</ecNumber>
    </recommendedName>
</protein>
<evidence type="ECO:0000256" key="1">
    <source>
        <dbReference type="ARBA" id="ARBA00005187"/>
    </source>
</evidence>
<dbReference type="Gene3D" id="3.60.20.10">
    <property type="entry name" value="Glutamine Phosphoribosylpyrophosphate, subunit 1, domain 1"/>
    <property type="match status" value="1"/>
</dbReference>
<proteinExistence type="inferred from homology"/>
<evidence type="ECO:0000256" key="4">
    <source>
        <dbReference type="ARBA" id="ARBA00022741"/>
    </source>
</evidence>
<feature type="site" description="Important for beta-aspartyl-AMP intermediate formation" evidence="10">
    <location>
        <position position="366"/>
    </location>
</feature>
<accession>A0AAD1G1W1</accession>
<dbReference type="PANTHER" id="PTHR43284:SF1">
    <property type="entry name" value="ASPARAGINE SYNTHETASE"/>
    <property type="match status" value="1"/>
</dbReference>
<dbReference type="PANTHER" id="PTHR43284">
    <property type="entry name" value="ASPARAGINE SYNTHETASE (GLUTAMINE-HYDROLYZING)"/>
    <property type="match status" value="1"/>
</dbReference>
<dbReference type="InterPro" id="IPR006426">
    <property type="entry name" value="Asn_synth_AEB"/>
</dbReference>
<dbReference type="InterPro" id="IPR001962">
    <property type="entry name" value="Asn_synthase"/>
</dbReference>
<keyword evidence="5 9" id="KW-0067">ATP-binding</keyword>
<evidence type="ECO:0000256" key="6">
    <source>
        <dbReference type="ARBA" id="ARBA00022962"/>
    </source>
</evidence>